<keyword evidence="3" id="KW-1185">Reference proteome</keyword>
<feature type="domain" description="3'-5' exonuclease" evidence="1">
    <location>
        <begin position="87"/>
        <end position="265"/>
    </location>
</feature>
<evidence type="ECO:0000259" key="1">
    <source>
        <dbReference type="Pfam" id="PF01612"/>
    </source>
</evidence>
<dbReference type="InterPro" id="IPR002562">
    <property type="entry name" value="3'-5'_exonuclease_dom"/>
</dbReference>
<reference evidence="2" key="1">
    <citation type="submission" date="2021-06" db="EMBL/GenBank/DDBJ databases">
        <authorList>
            <person name="Hodson N. C."/>
            <person name="Mongue J. A."/>
            <person name="Jaron S. K."/>
        </authorList>
    </citation>
    <scope>NUCLEOTIDE SEQUENCE</scope>
</reference>
<dbReference type="Proteomes" id="UP000708208">
    <property type="component" value="Unassembled WGS sequence"/>
</dbReference>
<organism evidence="2 3">
    <name type="scientific">Allacma fusca</name>
    <dbReference type="NCBI Taxonomy" id="39272"/>
    <lineage>
        <taxon>Eukaryota</taxon>
        <taxon>Metazoa</taxon>
        <taxon>Ecdysozoa</taxon>
        <taxon>Arthropoda</taxon>
        <taxon>Hexapoda</taxon>
        <taxon>Collembola</taxon>
        <taxon>Symphypleona</taxon>
        <taxon>Sminthuridae</taxon>
        <taxon>Allacma</taxon>
    </lineage>
</organism>
<comment type="caution">
    <text evidence="2">The sequence shown here is derived from an EMBL/GenBank/DDBJ whole genome shotgun (WGS) entry which is preliminary data.</text>
</comment>
<gene>
    <name evidence="2" type="ORF">AFUS01_LOCUS37147</name>
</gene>
<accession>A0A8J2PKU0</accession>
<dbReference type="Pfam" id="PF01612">
    <property type="entry name" value="DNA_pol_A_exo1"/>
    <property type="match status" value="1"/>
</dbReference>
<dbReference type="GO" id="GO:0006139">
    <property type="term" value="P:nucleobase-containing compound metabolic process"/>
    <property type="evidence" value="ECO:0007669"/>
    <property type="project" value="InterPro"/>
</dbReference>
<evidence type="ECO:0000313" key="3">
    <source>
        <dbReference type="Proteomes" id="UP000708208"/>
    </source>
</evidence>
<proteinExistence type="predicted"/>
<dbReference type="GO" id="GO:0008408">
    <property type="term" value="F:3'-5' exonuclease activity"/>
    <property type="evidence" value="ECO:0007669"/>
    <property type="project" value="InterPro"/>
</dbReference>
<sequence length="584" mass="66723">MRVDTGIPGNLFLTLEAGFHYLVKAWCCSGFQTWNKPQEQYPDFLRARRAYLYALESYQLPKVSEIDSYVLVVDHPDNGFPERQAPVTIDTSIDFDDMMTVLETQHEFIIDTESHQDKRIIPFITTLQITTPSSSEYIVYVPSVYEKIVSDLAPILQKEGNLIIGFAIKGDLLEIKTDFQSFPTAAFCIQGFQVRLNSLQQLPGLYEVAQSYIPEIIPKTAGTVSKKVFQLADWTKWPYHSDLLQHAQNDVFYPKLIWQKLKQIIPLETLQKYGVTPLKTVLKLQVKSFRLSDSFANSFANFFGSRLPFKVGINRSLFTDNDSNKELLEYLWCMRRLLSDGNDMPPEELLSFGSLCSVTIRRPFKKGDLLNALLGTKFDAVLLETFSQVHLNVVAVGRDYVLRAQNLRCHKCARVGHPAIRCFKGKNNWNRRDFFQLQGELKVKDSKTRVAKYNAKLVNRGLQPVMSVTAMTTLIQARQKEKADKQAAQIKSRFYEQFNQNPVPLLHPYKKQESPHRILTVSDNITTVIDKMEIQSSSALSQDPEIHLEPAPKKEIRRACRGRANPGRIFATLNQTSGGRLPFE</sequence>
<evidence type="ECO:0000313" key="2">
    <source>
        <dbReference type="EMBL" id="CAG7827144.1"/>
    </source>
</evidence>
<dbReference type="GO" id="GO:0003676">
    <property type="term" value="F:nucleic acid binding"/>
    <property type="evidence" value="ECO:0007669"/>
    <property type="project" value="InterPro"/>
</dbReference>
<name>A0A8J2PKU0_9HEXA</name>
<dbReference type="EMBL" id="CAJVCH010542429">
    <property type="protein sequence ID" value="CAG7827144.1"/>
    <property type="molecule type" value="Genomic_DNA"/>
</dbReference>
<protein>
    <recommendedName>
        <fullName evidence="1">3'-5' exonuclease domain-containing protein</fullName>
    </recommendedName>
</protein>
<dbReference type="AlphaFoldDB" id="A0A8J2PKU0"/>